<dbReference type="AlphaFoldDB" id="G7Y7N4"/>
<reference key="2">
    <citation type="submission" date="2011-10" db="EMBL/GenBank/DDBJ databases">
        <title>The genome and transcriptome sequence of Clonorchis sinensis provide insights into the carcinogenic liver fluke.</title>
        <authorList>
            <person name="Wang X."/>
            <person name="Huang Y."/>
            <person name="Chen W."/>
            <person name="Liu H."/>
            <person name="Guo L."/>
            <person name="Chen Y."/>
            <person name="Luo F."/>
            <person name="Zhou W."/>
            <person name="Sun J."/>
            <person name="Mao Q."/>
            <person name="Liang P."/>
            <person name="Zhou C."/>
            <person name="Tian Y."/>
            <person name="Men J."/>
            <person name="Lv X."/>
            <person name="Huang L."/>
            <person name="Zhou J."/>
            <person name="Hu Y."/>
            <person name="Li R."/>
            <person name="Zhang F."/>
            <person name="Lei H."/>
            <person name="Li X."/>
            <person name="Hu X."/>
            <person name="Liang C."/>
            <person name="Xu J."/>
            <person name="Wu Z."/>
            <person name="Yu X."/>
        </authorList>
    </citation>
    <scope>NUCLEOTIDE SEQUENCE</scope>
    <source>
        <strain>Henan</strain>
    </source>
</reference>
<evidence type="ECO:0000313" key="2">
    <source>
        <dbReference type="Proteomes" id="UP000008909"/>
    </source>
</evidence>
<sequence>MKYSHTMIRQFSLVSSHSGILAIKTNHYMPICERNAASLSTYVPPLRSGFSKKYHLMVPKKFAHLQGALSNFVSPICCQENTGTKGGMPSPGFEPGFLRPQRNVLTTRLRRPSARLQLFDLNREFSGPPMFHGFRKSGGRCFRIALTRSPTTAPDDKKSENSVRGFRHTKLYATDSFVIDGRNFSPTCYLNIVSSSQSVRYSDLVKRYEFSCLHDSFGPVLPNFHDPDKSPSRSWDGQNAPAPKDLAAIPKIWKDGQHRISTGPLTNACFIWTYFNGKMVRSTKSSLPDRRLYDVQLLDNRPHSFLSIALVDRNEIFRWHPRLRILMCCTFCKLYTILHKAAAGVTRVFSVFTWIRAMDSPDKHLDTYVSLRLYPNV</sequence>
<reference evidence="1" key="1">
    <citation type="journal article" date="2011" name="Genome Biol.">
        <title>The draft genome of the carcinogenic human liver fluke Clonorchis sinensis.</title>
        <authorList>
            <person name="Wang X."/>
            <person name="Chen W."/>
            <person name="Huang Y."/>
            <person name="Sun J."/>
            <person name="Men J."/>
            <person name="Liu H."/>
            <person name="Luo F."/>
            <person name="Guo L."/>
            <person name="Lv X."/>
            <person name="Deng C."/>
            <person name="Zhou C."/>
            <person name="Fan Y."/>
            <person name="Li X."/>
            <person name="Huang L."/>
            <person name="Hu Y."/>
            <person name="Liang C."/>
            <person name="Hu X."/>
            <person name="Xu J."/>
            <person name="Yu X."/>
        </authorList>
    </citation>
    <scope>NUCLEOTIDE SEQUENCE [LARGE SCALE GENOMIC DNA]</scope>
    <source>
        <strain evidence="1">Henan</strain>
    </source>
</reference>
<keyword evidence="2" id="KW-1185">Reference proteome</keyword>
<gene>
    <name evidence="1" type="ORF">CLF_102278</name>
</gene>
<organism evidence="1 2">
    <name type="scientific">Clonorchis sinensis</name>
    <name type="common">Chinese liver fluke</name>
    <dbReference type="NCBI Taxonomy" id="79923"/>
    <lineage>
        <taxon>Eukaryota</taxon>
        <taxon>Metazoa</taxon>
        <taxon>Spiralia</taxon>
        <taxon>Lophotrochozoa</taxon>
        <taxon>Platyhelminthes</taxon>
        <taxon>Trematoda</taxon>
        <taxon>Digenea</taxon>
        <taxon>Opisthorchiida</taxon>
        <taxon>Opisthorchiata</taxon>
        <taxon>Opisthorchiidae</taxon>
        <taxon>Clonorchis</taxon>
    </lineage>
</organism>
<dbReference type="EMBL" id="DF142921">
    <property type="protein sequence ID" value="GAA48969.1"/>
    <property type="molecule type" value="Genomic_DNA"/>
</dbReference>
<proteinExistence type="predicted"/>
<name>G7Y7N4_CLOSI</name>
<protein>
    <submittedName>
        <fullName evidence="1">Uncharacterized protein</fullName>
    </submittedName>
</protein>
<evidence type="ECO:0000313" key="1">
    <source>
        <dbReference type="EMBL" id="GAA48969.1"/>
    </source>
</evidence>
<dbReference type="Proteomes" id="UP000008909">
    <property type="component" value="Unassembled WGS sequence"/>
</dbReference>
<accession>G7Y7N4</accession>